<gene>
    <name evidence="7" type="ORF">C7377_0208</name>
</gene>
<dbReference type="NCBIfam" id="TIGR00757">
    <property type="entry name" value="RNaseEG"/>
    <property type="match status" value="1"/>
</dbReference>
<dbReference type="SUPFAM" id="SSF50249">
    <property type="entry name" value="Nucleic acid-binding proteins"/>
    <property type="match status" value="1"/>
</dbReference>
<dbReference type="Gene3D" id="2.40.50.140">
    <property type="entry name" value="Nucleic acid-binding proteins"/>
    <property type="match status" value="1"/>
</dbReference>
<accession>A0A7L4UQ55</accession>
<evidence type="ECO:0000313" key="8">
    <source>
        <dbReference type="Proteomes" id="UP000251835"/>
    </source>
</evidence>
<dbReference type="GO" id="GO:0003723">
    <property type="term" value="F:RNA binding"/>
    <property type="evidence" value="ECO:0007669"/>
    <property type="project" value="UniProtKB-KW"/>
</dbReference>
<name>A0A7L4UQ55_BALHA</name>
<keyword evidence="2" id="KW-0479">Metal-binding</keyword>
<feature type="domain" description="RNA-binding protein AU-1/Ribonuclease E/G" evidence="6">
    <location>
        <begin position="143"/>
        <end position="413"/>
    </location>
</feature>
<evidence type="ECO:0000256" key="2">
    <source>
        <dbReference type="ARBA" id="ARBA00022723"/>
    </source>
</evidence>
<dbReference type="InterPro" id="IPR012340">
    <property type="entry name" value="NA-bd_OB-fold"/>
</dbReference>
<dbReference type="RefSeq" id="WP_116495485.1">
    <property type="nucleotide sequence ID" value="NZ_QENZ01000003.1"/>
</dbReference>
<dbReference type="PANTHER" id="PTHR30001:SF0">
    <property type="entry name" value="RIBONUCLEASE G"/>
    <property type="match status" value="1"/>
</dbReference>
<keyword evidence="5" id="KW-0694">RNA-binding</keyword>
<reference evidence="7 8" key="1">
    <citation type="submission" date="2018-05" db="EMBL/GenBank/DDBJ databases">
        <title>Genomic Encyclopedia of Type Strains, Phase IV (KMG-IV): sequencing the most valuable type-strain genomes for metagenomic binning, comparative biology and taxonomic classification.</title>
        <authorList>
            <person name="Goeker M."/>
        </authorList>
    </citation>
    <scope>NUCLEOTIDE SEQUENCE [LARGE SCALE GENOMIC DNA]</scope>
    <source>
        <strain evidence="7 8">DSM 28579</strain>
    </source>
</reference>
<protein>
    <submittedName>
        <fullName evidence="7">Ribonuclease G</fullName>
    </submittedName>
</protein>
<comment type="cofactor">
    <cofactor evidence="1">
        <name>Mg(2+)</name>
        <dbReference type="ChEBI" id="CHEBI:18420"/>
    </cofactor>
</comment>
<organism evidence="7 8">
    <name type="scientific">Balneicella halophila</name>
    <dbReference type="NCBI Taxonomy" id="1537566"/>
    <lineage>
        <taxon>Bacteria</taxon>
        <taxon>Pseudomonadati</taxon>
        <taxon>Bacteroidota</taxon>
        <taxon>Bacteroidia</taxon>
        <taxon>Bacteroidales</taxon>
        <taxon>Balneicellaceae</taxon>
        <taxon>Balneicella</taxon>
    </lineage>
</organism>
<proteinExistence type="predicted"/>
<dbReference type="Proteomes" id="UP000251835">
    <property type="component" value="Unassembled WGS sequence"/>
</dbReference>
<dbReference type="GO" id="GO:0006364">
    <property type="term" value="P:rRNA processing"/>
    <property type="evidence" value="ECO:0007669"/>
    <property type="project" value="TreeGrafter"/>
</dbReference>
<evidence type="ECO:0000256" key="4">
    <source>
        <dbReference type="ARBA" id="ARBA00022842"/>
    </source>
</evidence>
<evidence type="ECO:0000256" key="1">
    <source>
        <dbReference type="ARBA" id="ARBA00001946"/>
    </source>
</evidence>
<dbReference type="CDD" id="cd04453">
    <property type="entry name" value="S1_RNase_E"/>
    <property type="match status" value="1"/>
</dbReference>
<dbReference type="InterPro" id="IPR019307">
    <property type="entry name" value="RNA-bd_AU-1/RNase_E/G"/>
</dbReference>
<dbReference type="InterPro" id="IPR004659">
    <property type="entry name" value="RNase_E/G"/>
</dbReference>
<evidence type="ECO:0000256" key="3">
    <source>
        <dbReference type="ARBA" id="ARBA00022801"/>
    </source>
</evidence>
<dbReference type="GO" id="GO:0046872">
    <property type="term" value="F:metal ion binding"/>
    <property type="evidence" value="ECO:0007669"/>
    <property type="project" value="UniProtKB-KW"/>
</dbReference>
<dbReference type="Pfam" id="PF10150">
    <property type="entry name" value="RNase_E_G"/>
    <property type="match status" value="1"/>
</dbReference>
<evidence type="ECO:0000256" key="5">
    <source>
        <dbReference type="ARBA" id="ARBA00022884"/>
    </source>
</evidence>
<dbReference type="GO" id="GO:0005737">
    <property type="term" value="C:cytoplasm"/>
    <property type="evidence" value="ECO:0007669"/>
    <property type="project" value="TreeGrafter"/>
</dbReference>
<dbReference type="Gene3D" id="3.40.1260.20">
    <property type="entry name" value="Ribonuclease E, catalytic domain"/>
    <property type="match status" value="1"/>
</dbReference>
<sequence length="512" mass="57984">MSKELVIDVQSDEIHIALLKDKKLQELNQEKKDNQFAVGDIYLARVKKLMPSLNACFVEVGFEKAGFLHYLDLGGQFNSINKFLKIVQKNKNTLSHLSKMQLLPDISKDGKISEAVSEGQQLLVQIAKEPISTKGPRLTSEISIAGRHLVLIPCGNKVSISQKIDSAEERKRLKNLLESITPRNYGIIVRTVAEGKTASVLDKELRGLVKKFENSLMDISASTKAPKLVLSEINRTETILRDILDDSIEGIYVNDRETYYDVKDYIQGIAPEMEKVVKREKGDIPIFEKYDINSQLKKGFGRTVSFGKQGYLVIEHTEACHVIDVNSGNRTKATDQETNALNTNMAAAEEIARQLRLRDMGGIIVVDFIDMNDSQHRQKLHSTMKEAMSGDRARHNILPLSKFGLMQITRQRVRPVQKIDVREACPTCKGTGKIEPTISIVDDIQNKIEQSPLKNIILQVHPFIEAYLNRGFWKTIRKEWQKKYNKKIVCQALSTLDISSFNIIDPNEIKKK</sequence>
<dbReference type="AlphaFoldDB" id="A0A7L4UQ55"/>
<evidence type="ECO:0000259" key="6">
    <source>
        <dbReference type="Pfam" id="PF10150"/>
    </source>
</evidence>
<dbReference type="OrthoDB" id="9804278at2"/>
<evidence type="ECO:0000313" key="7">
    <source>
        <dbReference type="EMBL" id="PVX51915.1"/>
    </source>
</evidence>
<keyword evidence="3" id="KW-0378">Hydrolase</keyword>
<keyword evidence="4" id="KW-0460">Magnesium</keyword>
<dbReference type="PANTHER" id="PTHR30001">
    <property type="entry name" value="RIBONUCLEASE"/>
    <property type="match status" value="1"/>
</dbReference>
<dbReference type="EMBL" id="QENZ01000003">
    <property type="protein sequence ID" value="PVX51915.1"/>
    <property type="molecule type" value="Genomic_DNA"/>
</dbReference>
<comment type="caution">
    <text evidence="7">The sequence shown here is derived from an EMBL/GenBank/DDBJ whole genome shotgun (WGS) entry which is preliminary data.</text>
</comment>
<dbReference type="GO" id="GO:0016787">
    <property type="term" value="F:hydrolase activity"/>
    <property type="evidence" value="ECO:0007669"/>
    <property type="project" value="UniProtKB-KW"/>
</dbReference>
<keyword evidence="8" id="KW-1185">Reference proteome</keyword>
<dbReference type="GO" id="GO:0004540">
    <property type="term" value="F:RNA nuclease activity"/>
    <property type="evidence" value="ECO:0007669"/>
    <property type="project" value="InterPro"/>
</dbReference>